<evidence type="ECO:0000256" key="7">
    <source>
        <dbReference type="ARBA" id="ARBA00023242"/>
    </source>
</evidence>
<dbReference type="InterPro" id="IPR005550">
    <property type="entry name" value="Kinetochore_Ndc80"/>
</dbReference>
<dbReference type="InterPro" id="IPR055260">
    <property type="entry name" value="Ndc80_CH"/>
</dbReference>
<keyword evidence="2 10" id="KW-0158">Chromosome</keyword>
<dbReference type="STRING" id="703135.A0A2A9NSQ8"/>
<dbReference type="GO" id="GO:0005634">
    <property type="term" value="C:nucleus"/>
    <property type="evidence" value="ECO:0007669"/>
    <property type="project" value="UniProtKB-SubCell"/>
</dbReference>
<evidence type="ECO:0000256" key="8">
    <source>
        <dbReference type="ARBA" id="ARBA00023306"/>
    </source>
</evidence>
<evidence type="ECO:0000256" key="12">
    <source>
        <dbReference type="SAM" id="MobiDB-lite"/>
    </source>
</evidence>
<evidence type="ECO:0000313" key="15">
    <source>
        <dbReference type="Proteomes" id="UP000242287"/>
    </source>
</evidence>
<sequence>MDPWRRSVAQPPMEQHAGIRSGLPLPSTVKKHSQNIRMSVAGSAHRAPYPTPSRGPGNLRQSTGRPNTINNPLLMSTSRTPLLNSVRRGSLWPGGGAAMASSMTQAVRDTRPLRDRQYQAKMRQDIFAYLQGTSAEVPMATLSSIQRKEYTTIFVFLIKSLDPEYIFREGARFEDEFNLALRAVRYPYAHQIDSKWLAAPASMHSWPSLLGVLHWLVELCKLRESYLLSGHPTVQDPSNVPEEFDDPNDHRALAFAYYESTYEDWLANIDDFEQYKSALEERYAKKNEGVRADLEQQKSLLIQTKAELEKLNSSTAPIVKLRKENSLLTADSEKFQKILQQYEGRKKKLIDTIAYERAEISTGTSHLEQLKAEHEELVNKIKEQNLTPEEIIRMNTDRETLTRNLEDLRQKIAETQKTVMSLEVKVTNRVGAAEEALDSYTHLLSSLGLFPPLPPPWQDIDLTIELIPAASNPQELLSGADIREVIKPTLSSIAESKRIEKANLESERIKLDHELDKLTLECETLDEETVEIEKQVVSLNEQADDIRYTAQQEALIASTEAEHLEGELAQAVAAAKASGMGVKSRLQTLQLSYREQIERVARLKEETIRAIIKHSHDIAIFREEVSRHLRELREFSEAG</sequence>
<evidence type="ECO:0000256" key="1">
    <source>
        <dbReference type="ARBA" id="ARBA00007050"/>
    </source>
</evidence>
<gene>
    <name evidence="14" type="ORF">AMATHDRAFT_56874</name>
</gene>
<dbReference type="Pfam" id="PF03801">
    <property type="entry name" value="Ndc80_HEC"/>
    <property type="match status" value="1"/>
</dbReference>
<feature type="region of interest" description="Disordered" evidence="12">
    <location>
        <begin position="41"/>
        <end position="71"/>
    </location>
</feature>
<dbReference type="Gene3D" id="1.10.418.30">
    <property type="entry name" value="Ncd80 complex, Ncd80 subunit"/>
    <property type="match status" value="1"/>
</dbReference>
<keyword evidence="15" id="KW-1185">Reference proteome</keyword>
<evidence type="ECO:0000259" key="13">
    <source>
        <dbReference type="Pfam" id="PF03801"/>
    </source>
</evidence>
<organism evidence="14 15">
    <name type="scientific">Amanita thiersii Skay4041</name>
    <dbReference type="NCBI Taxonomy" id="703135"/>
    <lineage>
        <taxon>Eukaryota</taxon>
        <taxon>Fungi</taxon>
        <taxon>Dikarya</taxon>
        <taxon>Basidiomycota</taxon>
        <taxon>Agaricomycotina</taxon>
        <taxon>Agaricomycetes</taxon>
        <taxon>Agaricomycetidae</taxon>
        <taxon>Agaricales</taxon>
        <taxon>Pluteineae</taxon>
        <taxon>Amanitaceae</taxon>
        <taxon>Amanita</taxon>
    </lineage>
</organism>
<accession>A0A2A9NSQ8</accession>
<keyword evidence="9 10" id="KW-0137">Centromere</keyword>
<comment type="subcellular location">
    <subcellularLocation>
        <location evidence="10">Chromosome</location>
        <location evidence="10">Centromere</location>
        <location evidence="10">Kinetochore</location>
    </subcellularLocation>
    <subcellularLocation>
        <location evidence="10">Nucleus</location>
    </subcellularLocation>
</comment>
<evidence type="ECO:0000256" key="2">
    <source>
        <dbReference type="ARBA" id="ARBA00022454"/>
    </source>
</evidence>
<keyword evidence="3 10" id="KW-0132">Cell division</keyword>
<dbReference type="PANTHER" id="PTHR10643">
    <property type="entry name" value="KINETOCHORE PROTEIN NDC80"/>
    <property type="match status" value="1"/>
</dbReference>
<feature type="coiled-coil region" evidence="11">
    <location>
        <begin position="262"/>
        <end position="314"/>
    </location>
</feature>
<reference evidence="14 15" key="1">
    <citation type="submission" date="2014-02" db="EMBL/GenBank/DDBJ databases">
        <title>Transposable element dynamics among asymbiotic and ectomycorrhizal Amanita fungi.</title>
        <authorList>
            <consortium name="DOE Joint Genome Institute"/>
            <person name="Hess J."/>
            <person name="Skrede I."/>
            <person name="Wolfe B."/>
            <person name="LaButti K."/>
            <person name="Ohm R.A."/>
            <person name="Grigoriev I.V."/>
            <person name="Pringle A."/>
        </authorList>
    </citation>
    <scope>NUCLEOTIDE SEQUENCE [LARGE SCALE GENOMIC DNA]</scope>
    <source>
        <strain evidence="14 15">SKay4041</strain>
    </source>
</reference>
<dbReference type="PANTHER" id="PTHR10643:SF2">
    <property type="entry name" value="KINETOCHORE PROTEIN NDC80 HOMOLOG"/>
    <property type="match status" value="1"/>
</dbReference>
<comment type="function">
    <text evidence="10">Acts as a component of the essential kinetochore-associated NDC80 complex, which is required for chromosome segregation and spindle checkpoint activity.</text>
</comment>
<keyword evidence="7 10" id="KW-0539">Nucleus</keyword>
<evidence type="ECO:0000313" key="14">
    <source>
        <dbReference type="EMBL" id="PFH52374.1"/>
    </source>
</evidence>
<keyword evidence="4 10" id="KW-0498">Mitosis</keyword>
<dbReference type="GO" id="GO:0051301">
    <property type="term" value="P:cell division"/>
    <property type="evidence" value="ECO:0007669"/>
    <property type="project" value="UniProtKB-UniRule"/>
</dbReference>
<feature type="coiled-coil region" evidence="11">
    <location>
        <begin position="494"/>
        <end position="542"/>
    </location>
</feature>
<dbReference type="GO" id="GO:0051315">
    <property type="term" value="P:attachment of mitotic spindle microtubules to kinetochore"/>
    <property type="evidence" value="ECO:0007669"/>
    <property type="project" value="UniProtKB-UniRule"/>
</dbReference>
<keyword evidence="8 10" id="KW-0131">Cell cycle</keyword>
<evidence type="ECO:0000256" key="9">
    <source>
        <dbReference type="ARBA" id="ARBA00023328"/>
    </source>
</evidence>
<evidence type="ECO:0000256" key="6">
    <source>
        <dbReference type="ARBA" id="ARBA00023054"/>
    </source>
</evidence>
<evidence type="ECO:0000256" key="3">
    <source>
        <dbReference type="ARBA" id="ARBA00022618"/>
    </source>
</evidence>
<name>A0A2A9NSQ8_9AGAR</name>
<feature type="coiled-coil region" evidence="11">
    <location>
        <begin position="364"/>
        <end position="425"/>
    </location>
</feature>
<evidence type="ECO:0000256" key="11">
    <source>
        <dbReference type="SAM" id="Coils"/>
    </source>
</evidence>
<feature type="domain" description="Kinetochore protein Ndc80 CH" evidence="13">
    <location>
        <begin position="100"/>
        <end position="225"/>
    </location>
</feature>
<evidence type="ECO:0000256" key="5">
    <source>
        <dbReference type="ARBA" id="ARBA00022838"/>
    </source>
</evidence>
<evidence type="ECO:0000256" key="10">
    <source>
        <dbReference type="RuleBase" id="RU368072"/>
    </source>
</evidence>
<comment type="subunit">
    <text evidence="10">Component of the NDC80 complex.</text>
</comment>
<feature type="compositionally biased region" description="Polar residues" evidence="12">
    <location>
        <begin position="59"/>
        <end position="71"/>
    </location>
</feature>
<dbReference type="InterPro" id="IPR038273">
    <property type="entry name" value="Ndc80_sf"/>
</dbReference>
<dbReference type="OrthoDB" id="7459479at2759"/>
<proteinExistence type="inferred from homology"/>
<feature type="region of interest" description="Disordered" evidence="12">
    <location>
        <begin position="1"/>
        <end position="26"/>
    </location>
</feature>
<dbReference type="Proteomes" id="UP000242287">
    <property type="component" value="Unassembled WGS sequence"/>
</dbReference>
<keyword evidence="5 10" id="KW-0995">Kinetochore</keyword>
<dbReference type="AlphaFoldDB" id="A0A2A9NSQ8"/>
<keyword evidence="6 11" id="KW-0175">Coiled coil</keyword>
<evidence type="ECO:0000256" key="4">
    <source>
        <dbReference type="ARBA" id="ARBA00022776"/>
    </source>
</evidence>
<dbReference type="GO" id="GO:0031262">
    <property type="term" value="C:Ndc80 complex"/>
    <property type="evidence" value="ECO:0007669"/>
    <property type="project" value="UniProtKB-UniRule"/>
</dbReference>
<dbReference type="EMBL" id="KZ301979">
    <property type="protein sequence ID" value="PFH52374.1"/>
    <property type="molecule type" value="Genomic_DNA"/>
</dbReference>
<protein>
    <recommendedName>
        <fullName evidence="10">Kinetochore protein NDC80</fullName>
    </recommendedName>
</protein>
<comment type="similarity">
    <text evidence="1 10">Belongs to the NDC80/HEC1 family.</text>
</comment>